<dbReference type="InterPro" id="IPR008280">
    <property type="entry name" value="Tub_FtsZ_C"/>
</dbReference>
<feature type="domain" description="Tubulin/FtsZ GTPase" evidence="8">
    <location>
        <begin position="10"/>
        <end position="202"/>
    </location>
</feature>
<dbReference type="SMART" id="SM00864">
    <property type="entry name" value="Tubulin"/>
    <property type="match status" value="1"/>
</dbReference>
<dbReference type="RefSeq" id="WP_120763572.1">
    <property type="nucleotide sequence ID" value="NZ_CP032630.1"/>
</dbReference>
<dbReference type="Gene3D" id="3.40.50.1440">
    <property type="entry name" value="Tubulin/FtsZ, GTPase domain"/>
    <property type="match status" value="1"/>
</dbReference>
<keyword evidence="5" id="KW-0963">Cytoplasm</keyword>
<dbReference type="PANTHER" id="PTHR30314">
    <property type="entry name" value="CELL DIVISION PROTEIN FTSZ-RELATED"/>
    <property type="match status" value="1"/>
</dbReference>
<dbReference type="OrthoDB" id="9813375at2"/>
<dbReference type="PANTHER" id="PTHR30314:SF3">
    <property type="entry name" value="MITOCHONDRIAL DIVISION PROTEIN FSZA"/>
    <property type="match status" value="1"/>
</dbReference>
<dbReference type="AlphaFoldDB" id="A0A387BA16"/>
<feature type="binding site" evidence="5">
    <location>
        <begin position="105"/>
        <end position="107"/>
    </location>
    <ligand>
        <name>GTP</name>
        <dbReference type="ChEBI" id="CHEBI:37565"/>
    </ligand>
</feature>
<dbReference type="KEGG" id="lyd:D7I47_13690"/>
<comment type="function">
    <text evidence="5 7">Essential cell division protein that forms a contractile ring structure (Z ring) at the future cell division site. The regulation of the ring assembly controls the timing and the location of cell division. One of the functions of the FtsZ ring is to recruit other cell division proteins to the septum to produce a new cell wall between the dividing cells. Binds GTP and shows GTPase activity.</text>
</comment>
<dbReference type="SUPFAM" id="SSF52490">
    <property type="entry name" value="Tubulin nucleotide-binding domain-like"/>
    <property type="match status" value="1"/>
</dbReference>
<evidence type="ECO:0000256" key="5">
    <source>
        <dbReference type="HAMAP-Rule" id="MF_00909"/>
    </source>
</evidence>
<organism evidence="10 11">
    <name type="scientific">Protaetiibacter intestinalis</name>
    <dbReference type="NCBI Taxonomy" id="2419774"/>
    <lineage>
        <taxon>Bacteria</taxon>
        <taxon>Bacillati</taxon>
        <taxon>Actinomycetota</taxon>
        <taxon>Actinomycetes</taxon>
        <taxon>Micrococcales</taxon>
        <taxon>Microbacteriaceae</taxon>
        <taxon>Protaetiibacter</taxon>
    </lineage>
</organism>
<name>A0A387BA16_9MICO</name>
<dbReference type="PROSITE" id="PS01134">
    <property type="entry name" value="FTSZ_1"/>
    <property type="match status" value="1"/>
</dbReference>
<dbReference type="CDD" id="cd02201">
    <property type="entry name" value="FtsZ_type1"/>
    <property type="match status" value="1"/>
</dbReference>
<comment type="subcellular location">
    <subcellularLocation>
        <location evidence="5">Cytoplasm</location>
    </subcellularLocation>
    <text evidence="5">Assembles at midcell at the inner surface of the cytoplasmic membrane.</text>
</comment>
<evidence type="ECO:0000313" key="10">
    <source>
        <dbReference type="EMBL" id="AYF99203.1"/>
    </source>
</evidence>
<dbReference type="GO" id="GO:0000917">
    <property type="term" value="P:division septum assembly"/>
    <property type="evidence" value="ECO:0007669"/>
    <property type="project" value="UniProtKB-KW"/>
</dbReference>
<dbReference type="FunFam" id="3.40.50.1440:FF:000001">
    <property type="entry name" value="Cell division protein FtsZ"/>
    <property type="match status" value="1"/>
</dbReference>
<dbReference type="PRINTS" id="PR00423">
    <property type="entry name" value="CELLDVISFTSZ"/>
</dbReference>
<keyword evidence="5 7" id="KW-0132">Cell division</keyword>
<reference evidence="11" key="1">
    <citation type="submission" date="2018-09" db="EMBL/GenBank/DDBJ databases">
        <title>Genome sequencing of strain 2DFWR-13.</title>
        <authorList>
            <person name="Heo J."/>
            <person name="Kim S.-J."/>
            <person name="Kwon S.-W."/>
        </authorList>
    </citation>
    <scope>NUCLEOTIDE SEQUENCE [LARGE SCALE GENOMIC DNA]</scope>
    <source>
        <strain evidence="11">2DFWR-13</strain>
    </source>
</reference>
<keyword evidence="5 7" id="KW-0131">Cell cycle</keyword>
<evidence type="ECO:0000256" key="7">
    <source>
        <dbReference type="RuleBase" id="RU000631"/>
    </source>
</evidence>
<dbReference type="PROSITE" id="PS01135">
    <property type="entry name" value="FTSZ_2"/>
    <property type="match status" value="1"/>
</dbReference>
<feature type="binding site" evidence="5">
    <location>
        <position position="184"/>
    </location>
    <ligand>
        <name>GTP</name>
        <dbReference type="ChEBI" id="CHEBI:37565"/>
    </ligand>
</feature>
<dbReference type="Pfam" id="PF12327">
    <property type="entry name" value="FtsZ_C"/>
    <property type="match status" value="1"/>
</dbReference>
<feature type="binding site" evidence="5">
    <location>
        <position position="136"/>
    </location>
    <ligand>
        <name>GTP</name>
        <dbReference type="ChEBI" id="CHEBI:37565"/>
    </ligand>
</feature>
<sequence length="382" mass="39230">MTSNQNYLAVIKVVGIGGGGVNAVNRMIELGLRGVEFIAINTDAQALLMSDADVKLDVGRELTRGLGAGADPEVGRRAAEDHAEEIEEALTGADMVFVTAGEGGGTGTGGAPVVARIAKSIGALTIGVVTKPFGFEGKRRQAQAEVGVAALKNEVDTLIVVPNDRLLEISDRGISMLEAFSTADQVLLAGVQGITDLITTPGLINLDFADVKSVMQGAGSALMGIGASRGADRAIKAAELAVASPLLEASIDGAHGVLLSIQGGSNLGIFEINDAARLVQEAVHPEANIIFGAVIDDTLGDEVRVTVIAAGFDGGEPIVRPAQPEKRSSYVEAPVPVAVGAAGATPEVPDAEGWSREPEVPVVASLEDFDDDADLDIPDFLK</sequence>
<keyword evidence="4 5" id="KW-0717">Septation</keyword>
<accession>A0A387BA16</accession>
<comment type="similarity">
    <text evidence="1 5 7">Belongs to the FtsZ family.</text>
</comment>
<proteinExistence type="inferred from homology"/>
<dbReference type="GO" id="GO:0005525">
    <property type="term" value="F:GTP binding"/>
    <property type="evidence" value="ECO:0007669"/>
    <property type="project" value="UniProtKB-UniRule"/>
</dbReference>
<protein>
    <recommendedName>
        <fullName evidence="5 6">Cell division protein FtsZ</fullName>
    </recommendedName>
</protein>
<keyword evidence="3 5" id="KW-0342">GTP-binding</keyword>
<dbReference type="NCBIfam" id="TIGR00065">
    <property type="entry name" value="ftsZ"/>
    <property type="match status" value="1"/>
</dbReference>
<evidence type="ECO:0000256" key="2">
    <source>
        <dbReference type="ARBA" id="ARBA00022741"/>
    </source>
</evidence>
<evidence type="ECO:0000256" key="1">
    <source>
        <dbReference type="ARBA" id="ARBA00009690"/>
    </source>
</evidence>
<dbReference type="InterPro" id="IPR003008">
    <property type="entry name" value="Tubulin_FtsZ_GTPase"/>
</dbReference>
<feature type="binding site" evidence="5">
    <location>
        <begin position="18"/>
        <end position="22"/>
    </location>
    <ligand>
        <name>GTP</name>
        <dbReference type="ChEBI" id="CHEBI:37565"/>
    </ligand>
</feature>
<dbReference type="EMBL" id="CP032630">
    <property type="protein sequence ID" value="AYF99203.1"/>
    <property type="molecule type" value="Genomic_DNA"/>
</dbReference>
<evidence type="ECO:0000259" key="8">
    <source>
        <dbReference type="SMART" id="SM00864"/>
    </source>
</evidence>
<dbReference type="SMART" id="SM00865">
    <property type="entry name" value="Tubulin_C"/>
    <property type="match status" value="1"/>
</dbReference>
<evidence type="ECO:0000256" key="6">
    <source>
        <dbReference type="NCBIfam" id="TIGR00065"/>
    </source>
</evidence>
<dbReference type="InterPro" id="IPR000158">
    <property type="entry name" value="Cell_div_FtsZ"/>
</dbReference>
<dbReference type="InterPro" id="IPR045061">
    <property type="entry name" value="FtsZ/CetZ"/>
</dbReference>
<keyword evidence="11" id="KW-1185">Reference proteome</keyword>
<dbReference type="InterPro" id="IPR036525">
    <property type="entry name" value="Tubulin/FtsZ_GTPase_sf"/>
</dbReference>
<dbReference type="Gene3D" id="3.30.1330.20">
    <property type="entry name" value="Tubulin/FtsZ, C-terminal domain"/>
    <property type="match status" value="1"/>
</dbReference>
<dbReference type="GO" id="GO:0051258">
    <property type="term" value="P:protein polymerization"/>
    <property type="evidence" value="ECO:0007669"/>
    <property type="project" value="UniProtKB-UniRule"/>
</dbReference>
<dbReference type="InterPro" id="IPR024757">
    <property type="entry name" value="FtsZ_C"/>
</dbReference>
<comment type="subunit">
    <text evidence="5">Homodimer. Polymerizes to form a dynamic ring structure in a strictly GTP-dependent manner. Interacts directly with several other division proteins.</text>
</comment>
<dbReference type="GO" id="GO:0003924">
    <property type="term" value="F:GTPase activity"/>
    <property type="evidence" value="ECO:0007669"/>
    <property type="project" value="UniProtKB-UniRule"/>
</dbReference>
<dbReference type="InterPro" id="IPR037103">
    <property type="entry name" value="Tubulin/FtsZ-like_C"/>
</dbReference>
<evidence type="ECO:0000256" key="4">
    <source>
        <dbReference type="ARBA" id="ARBA00023210"/>
    </source>
</evidence>
<evidence type="ECO:0000313" key="11">
    <source>
        <dbReference type="Proteomes" id="UP000278886"/>
    </source>
</evidence>
<dbReference type="InterPro" id="IPR018316">
    <property type="entry name" value="Tubulin/FtsZ_2-layer-sand-dom"/>
</dbReference>
<evidence type="ECO:0000259" key="9">
    <source>
        <dbReference type="SMART" id="SM00865"/>
    </source>
</evidence>
<dbReference type="InterPro" id="IPR020805">
    <property type="entry name" value="Cell_div_FtsZ_CS"/>
</dbReference>
<dbReference type="SUPFAM" id="SSF55307">
    <property type="entry name" value="Tubulin C-terminal domain-like"/>
    <property type="match status" value="1"/>
</dbReference>
<evidence type="ECO:0000256" key="3">
    <source>
        <dbReference type="ARBA" id="ARBA00023134"/>
    </source>
</evidence>
<dbReference type="GO" id="GO:0005737">
    <property type="term" value="C:cytoplasm"/>
    <property type="evidence" value="ECO:0007669"/>
    <property type="project" value="UniProtKB-SubCell"/>
</dbReference>
<feature type="domain" description="Tubulin/FtsZ 2-layer sandwich" evidence="9">
    <location>
        <begin position="204"/>
        <end position="321"/>
    </location>
</feature>
<dbReference type="GO" id="GO:0032153">
    <property type="term" value="C:cell division site"/>
    <property type="evidence" value="ECO:0007669"/>
    <property type="project" value="UniProtKB-UniRule"/>
</dbReference>
<keyword evidence="2 5" id="KW-0547">Nucleotide-binding</keyword>
<dbReference type="HAMAP" id="MF_00909">
    <property type="entry name" value="FtsZ"/>
    <property type="match status" value="1"/>
</dbReference>
<gene>
    <name evidence="5 10" type="primary">ftsZ</name>
    <name evidence="10" type="ORF">D7I47_13690</name>
</gene>
<feature type="binding site" evidence="5">
    <location>
        <position position="140"/>
    </location>
    <ligand>
        <name>GTP</name>
        <dbReference type="ChEBI" id="CHEBI:37565"/>
    </ligand>
</feature>
<dbReference type="Proteomes" id="UP000278886">
    <property type="component" value="Chromosome"/>
</dbReference>
<dbReference type="Pfam" id="PF00091">
    <property type="entry name" value="Tubulin"/>
    <property type="match status" value="1"/>
</dbReference>
<dbReference type="GO" id="GO:0043093">
    <property type="term" value="P:FtsZ-dependent cytokinesis"/>
    <property type="evidence" value="ECO:0007669"/>
    <property type="project" value="UniProtKB-UniRule"/>
</dbReference>